<dbReference type="InterPro" id="IPR036737">
    <property type="entry name" value="OmpA-like_sf"/>
</dbReference>
<dbReference type="InterPro" id="IPR006664">
    <property type="entry name" value="OMP_bac"/>
</dbReference>
<dbReference type="InterPro" id="IPR006665">
    <property type="entry name" value="OmpA-like"/>
</dbReference>
<dbReference type="PRINTS" id="PR01021">
    <property type="entry name" value="OMPADOMAIN"/>
</dbReference>
<dbReference type="GO" id="GO:0009279">
    <property type="term" value="C:cell outer membrane"/>
    <property type="evidence" value="ECO:0007669"/>
    <property type="project" value="UniProtKB-SubCell"/>
</dbReference>
<dbReference type="InterPro" id="IPR039567">
    <property type="entry name" value="Gly-zipper"/>
</dbReference>
<dbReference type="Pfam" id="PF00691">
    <property type="entry name" value="OmpA"/>
    <property type="match status" value="1"/>
</dbReference>
<dbReference type="PANTHER" id="PTHR30329">
    <property type="entry name" value="STATOR ELEMENT OF FLAGELLAR MOTOR COMPLEX"/>
    <property type="match status" value="1"/>
</dbReference>
<dbReference type="EMBL" id="FPHC01000037">
    <property type="protein sequence ID" value="SFV55261.1"/>
    <property type="molecule type" value="Genomic_DNA"/>
</dbReference>
<name>A0A1W1BP50_9ZZZZ</name>
<evidence type="ECO:0000313" key="5">
    <source>
        <dbReference type="EMBL" id="SFV55261.1"/>
    </source>
</evidence>
<keyword evidence="5" id="KW-0449">Lipoprotein</keyword>
<dbReference type="Gene3D" id="3.30.1330.60">
    <property type="entry name" value="OmpA-like domain"/>
    <property type="match status" value="1"/>
</dbReference>
<reference evidence="5" key="1">
    <citation type="submission" date="2016-10" db="EMBL/GenBank/DDBJ databases">
        <authorList>
            <person name="de Groot N.N."/>
        </authorList>
    </citation>
    <scope>NUCLEOTIDE SEQUENCE</scope>
</reference>
<accession>A0A1W1BP50</accession>
<dbReference type="CDD" id="cd07185">
    <property type="entry name" value="OmpA_C-like"/>
    <property type="match status" value="1"/>
</dbReference>
<dbReference type="AlphaFoldDB" id="A0A1W1BP50"/>
<dbReference type="PROSITE" id="PS51123">
    <property type="entry name" value="OMPA_2"/>
    <property type="match status" value="1"/>
</dbReference>
<sequence>MSLKYMKSIVSVGVVSMMIGGCASTGTSNTTDGVVVGSLAGAAIGGLAGGDGRSAAIGAAVGALAGGAVGYSLDQQAKDIARSLGTGVNNDPLAYMDPNQDLIVSNNGKFVRIMFRERMMFPIDSAILTSSASYKVGKVGRILQQYPDTIVQVAGFTDNRGSYSYNKKLSVKRAETVSKRLYREHINNRSYTVGCSFDNPIVPNDTERNMALNRRVEIFLYPNNDVRVDPCRYREM</sequence>
<dbReference type="PANTHER" id="PTHR30329:SF21">
    <property type="entry name" value="LIPOPROTEIN YIAD-RELATED"/>
    <property type="match status" value="1"/>
</dbReference>
<comment type="subcellular location">
    <subcellularLocation>
        <location evidence="1">Cell outer membrane</location>
    </subcellularLocation>
</comment>
<dbReference type="SUPFAM" id="SSF103088">
    <property type="entry name" value="OmpA-like"/>
    <property type="match status" value="1"/>
</dbReference>
<organism evidence="5">
    <name type="scientific">hydrothermal vent metagenome</name>
    <dbReference type="NCBI Taxonomy" id="652676"/>
    <lineage>
        <taxon>unclassified sequences</taxon>
        <taxon>metagenomes</taxon>
        <taxon>ecological metagenomes</taxon>
    </lineage>
</organism>
<evidence type="ECO:0000256" key="3">
    <source>
        <dbReference type="ARBA" id="ARBA00023237"/>
    </source>
</evidence>
<gene>
    <name evidence="5" type="ORF">MNB_SV-6-1910</name>
</gene>
<keyword evidence="3" id="KW-0998">Cell outer membrane</keyword>
<dbReference type="InterPro" id="IPR050330">
    <property type="entry name" value="Bact_OuterMem_StrucFunc"/>
</dbReference>
<evidence type="ECO:0000259" key="4">
    <source>
        <dbReference type="PROSITE" id="PS51123"/>
    </source>
</evidence>
<feature type="domain" description="OmpA-like" evidence="4">
    <location>
        <begin position="108"/>
        <end position="224"/>
    </location>
</feature>
<evidence type="ECO:0000256" key="2">
    <source>
        <dbReference type="ARBA" id="ARBA00023136"/>
    </source>
</evidence>
<dbReference type="PROSITE" id="PS51257">
    <property type="entry name" value="PROKAR_LIPOPROTEIN"/>
    <property type="match status" value="1"/>
</dbReference>
<proteinExistence type="predicted"/>
<protein>
    <submittedName>
        <fullName evidence="5">Outer membrane lipoprotein omp16</fullName>
    </submittedName>
</protein>
<dbReference type="Pfam" id="PF13488">
    <property type="entry name" value="Gly-zipper_Omp"/>
    <property type="match status" value="1"/>
</dbReference>
<evidence type="ECO:0000256" key="1">
    <source>
        <dbReference type="ARBA" id="ARBA00004442"/>
    </source>
</evidence>
<keyword evidence="2" id="KW-0472">Membrane</keyword>